<accession>A0A645I678</accession>
<reference evidence="2" key="1">
    <citation type="submission" date="2019-08" db="EMBL/GenBank/DDBJ databases">
        <authorList>
            <person name="Kucharzyk K."/>
            <person name="Murdoch R.W."/>
            <person name="Higgins S."/>
            <person name="Loffler F."/>
        </authorList>
    </citation>
    <scope>NUCLEOTIDE SEQUENCE</scope>
</reference>
<dbReference type="AlphaFoldDB" id="A0A645I678"/>
<gene>
    <name evidence="2" type="ORF">SDC9_193888</name>
</gene>
<evidence type="ECO:0000313" key="2">
    <source>
        <dbReference type="EMBL" id="MPN46302.1"/>
    </source>
</evidence>
<proteinExistence type="predicted"/>
<dbReference type="EMBL" id="VSSQ01106863">
    <property type="protein sequence ID" value="MPN46302.1"/>
    <property type="molecule type" value="Genomic_DNA"/>
</dbReference>
<comment type="caution">
    <text evidence="2">The sequence shown here is derived from an EMBL/GenBank/DDBJ whole genome shotgun (WGS) entry which is preliminary data.</text>
</comment>
<evidence type="ECO:0000256" key="1">
    <source>
        <dbReference type="SAM" id="MobiDB-lite"/>
    </source>
</evidence>
<feature type="region of interest" description="Disordered" evidence="1">
    <location>
        <begin position="17"/>
        <end position="62"/>
    </location>
</feature>
<protein>
    <submittedName>
        <fullName evidence="2">Uncharacterized protein</fullName>
    </submittedName>
</protein>
<sequence length="93" mass="9744">MKGEHVRACQQLLQRDISGQGQPLVAGQRVAGQDLQLQRRRDAPRGPADAPEAQKAHGFARQLGQGSVPIAKVGRGGPLAGLNRGVVGAYPMA</sequence>
<organism evidence="2">
    <name type="scientific">bioreactor metagenome</name>
    <dbReference type="NCBI Taxonomy" id="1076179"/>
    <lineage>
        <taxon>unclassified sequences</taxon>
        <taxon>metagenomes</taxon>
        <taxon>ecological metagenomes</taxon>
    </lineage>
</organism>
<name>A0A645I678_9ZZZZ</name>